<dbReference type="PATRIC" id="fig|155920.8.peg.145"/>
<dbReference type="KEGG" id="xfs:D934_00575"/>
<evidence type="ECO:0000259" key="4">
    <source>
        <dbReference type="Pfam" id="PF01420"/>
    </source>
</evidence>
<organism evidence="5 6">
    <name type="scientific">Xylella fastidiosa subsp. sandyi Ann-1</name>
    <dbReference type="NCBI Taxonomy" id="155920"/>
    <lineage>
        <taxon>Bacteria</taxon>
        <taxon>Pseudomonadati</taxon>
        <taxon>Pseudomonadota</taxon>
        <taxon>Gammaproteobacteria</taxon>
        <taxon>Lysobacterales</taxon>
        <taxon>Lysobacteraceae</taxon>
        <taxon>Xylella</taxon>
    </lineage>
</organism>
<evidence type="ECO:0000256" key="1">
    <source>
        <dbReference type="ARBA" id="ARBA00010923"/>
    </source>
</evidence>
<dbReference type="GO" id="GO:0003677">
    <property type="term" value="F:DNA binding"/>
    <property type="evidence" value="ECO:0007669"/>
    <property type="project" value="UniProtKB-KW"/>
</dbReference>
<dbReference type="REBASE" id="87651">
    <property type="entry name" value="S.XfaAnn1ORF585P"/>
</dbReference>
<accession>A0A060H5V3</accession>
<gene>
    <name evidence="5" type="ORF">D934_00575</name>
</gene>
<proteinExistence type="inferred from homology"/>
<reference evidence="5 6" key="1">
    <citation type="submission" date="2013-08" db="EMBL/GenBank/DDBJ databases">
        <authorList>
            <person name="Stouthamer R."/>
            <person name="Nunney L."/>
        </authorList>
    </citation>
    <scope>NUCLEOTIDE SEQUENCE [LARGE SCALE GENOMIC DNA]</scope>
    <source>
        <strain evidence="6">ann-1</strain>
    </source>
</reference>
<dbReference type="InterPro" id="IPR044946">
    <property type="entry name" value="Restrct_endonuc_typeI_TRD_sf"/>
</dbReference>
<keyword evidence="3" id="KW-0238">DNA-binding</keyword>
<dbReference type="EMBL" id="CP006696">
    <property type="protein sequence ID" value="AIC10913.1"/>
    <property type="molecule type" value="Genomic_DNA"/>
</dbReference>
<comment type="similarity">
    <text evidence="1">Belongs to the type-I restriction system S methylase family.</text>
</comment>
<dbReference type="Gene3D" id="3.90.220.20">
    <property type="entry name" value="DNA methylase specificity domains"/>
    <property type="match status" value="1"/>
</dbReference>
<dbReference type="GO" id="GO:0009307">
    <property type="term" value="P:DNA restriction-modification system"/>
    <property type="evidence" value="ECO:0007669"/>
    <property type="project" value="UniProtKB-KW"/>
</dbReference>
<dbReference type="Pfam" id="PF01420">
    <property type="entry name" value="Methylase_S"/>
    <property type="match status" value="1"/>
</dbReference>
<dbReference type="RefSeq" id="WP_051404219.1">
    <property type="nucleotide sequence ID" value="NZ_CP006696.1"/>
</dbReference>
<name>A0A060H5V3_XYLFS</name>
<evidence type="ECO:0000313" key="6">
    <source>
        <dbReference type="Proteomes" id="UP000027215"/>
    </source>
</evidence>
<dbReference type="InterPro" id="IPR000055">
    <property type="entry name" value="Restrct_endonuc_typeI_TRD"/>
</dbReference>
<dbReference type="SUPFAM" id="SSF116734">
    <property type="entry name" value="DNA methylase specificity domain"/>
    <property type="match status" value="1"/>
</dbReference>
<dbReference type="PANTHER" id="PTHR30408">
    <property type="entry name" value="TYPE-1 RESTRICTION ENZYME ECOKI SPECIFICITY PROTEIN"/>
    <property type="match status" value="1"/>
</dbReference>
<feature type="domain" description="Type I restriction modification DNA specificity" evidence="4">
    <location>
        <begin position="4"/>
        <end position="98"/>
    </location>
</feature>
<evidence type="ECO:0000256" key="3">
    <source>
        <dbReference type="ARBA" id="ARBA00023125"/>
    </source>
</evidence>
<evidence type="ECO:0000313" key="5">
    <source>
        <dbReference type="EMBL" id="AIC10913.1"/>
    </source>
</evidence>
<keyword evidence="2" id="KW-0680">Restriction system</keyword>
<dbReference type="Proteomes" id="UP000027215">
    <property type="component" value="Chromosome"/>
</dbReference>
<dbReference type="AlphaFoldDB" id="A0A060H5V3"/>
<evidence type="ECO:0000256" key="2">
    <source>
        <dbReference type="ARBA" id="ARBA00022747"/>
    </source>
</evidence>
<protein>
    <recommendedName>
        <fullName evidence="4">Type I restriction modification DNA specificity domain-containing protein</fullName>
    </recommendedName>
</protein>
<dbReference type="PANTHER" id="PTHR30408:SF12">
    <property type="entry name" value="TYPE I RESTRICTION ENZYME MJAVIII SPECIFICITY SUBUNIT"/>
    <property type="match status" value="1"/>
</dbReference>
<dbReference type="InterPro" id="IPR052021">
    <property type="entry name" value="Type-I_RS_S_subunit"/>
</dbReference>
<dbReference type="HOGENOM" id="CLU_1562290_0_0_6"/>
<dbReference type="Gene3D" id="1.10.287.1120">
    <property type="entry name" value="Bipartite methylase S protein"/>
    <property type="match status" value="1"/>
</dbReference>
<sequence>MTVVPAGAVLYTMYASIGKAAILGIDAVINQAILGLEPKSNVLVPEFLFFWLRSLERHIKNLASTSTQANLNAAKVKALPIFFPSVEEQKQICGWIKNECRIFDDAITRTEEEITLIREYRDRLITDVVTGQVDVRGWQPGPEDVVEDAVLAALGDDQEEMTVQEDDDDED</sequence>